<evidence type="ECO:0000256" key="3">
    <source>
        <dbReference type="ARBA" id="ARBA00022679"/>
    </source>
</evidence>
<dbReference type="GO" id="GO:0016758">
    <property type="term" value="F:hexosyltransferase activity"/>
    <property type="evidence" value="ECO:0007669"/>
    <property type="project" value="InterPro"/>
</dbReference>
<feature type="region of interest" description="Disordered" evidence="4">
    <location>
        <begin position="376"/>
        <end position="396"/>
    </location>
</feature>
<dbReference type="Gene3D" id="3.40.50.2000">
    <property type="entry name" value="Glycogen Phosphorylase B"/>
    <property type="match status" value="1"/>
</dbReference>
<dbReference type="PANTHER" id="PTHR43025:SF3">
    <property type="entry name" value="MONOGALACTOSYLDIACYLGLYCEROL SYNTHASE 1, CHLOROPLASTIC"/>
    <property type="match status" value="1"/>
</dbReference>
<evidence type="ECO:0000313" key="7">
    <source>
        <dbReference type="EMBL" id="QEH38878.1"/>
    </source>
</evidence>
<proteinExistence type="inferred from homology"/>
<comment type="similarity">
    <text evidence="1">Belongs to the glycosyltransferase 28 family.</text>
</comment>
<evidence type="ECO:0000256" key="4">
    <source>
        <dbReference type="SAM" id="MobiDB-lite"/>
    </source>
</evidence>
<keyword evidence="8" id="KW-1185">Reference proteome</keyword>
<evidence type="ECO:0000259" key="6">
    <source>
        <dbReference type="Pfam" id="PF06925"/>
    </source>
</evidence>
<dbReference type="GO" id="GO:0016020">
    <property type="term" value="C:membrane"/>
    <property type="evidence" value="ECO:0007669"/>
    <property type="project" value="GOC"/>
</dbReference>
<organism evidence="7 8">
    <name type="scientific">Aquisphaera giovannonii</name>
    <dbReference type="NCBI Taxonomy" id="406548"/>
    <lineage>
        <taxon>Bacteria</taxon>
        <taxon>Pseudomonadati</taxon>
        <taxon>Planctomycetota</taxon>
        <taxon>Planctomycetia</taxon>
        <taxon>Isosphaerales</taxon>
        <taxon>Isosphaeraceae</taxon>
        <taxon>Aquisphaera</taxon>
    </lineage>
</organism>
<dbReference type="InterPro" id="IPR009695">
    <property type="entry name" value="Diacylglyc_glucosyltr_N"/>
</dbReference>
<dbReference type="KEGG" id="agv:OJF2_74880"/>
<accession>A0A5B9WDY3</accession>
<feature type="domain" description="Glycosyl transferase family 1" evidence="5">
    <location>
        <begin position="194"/>
        <end position="354"/>
    </location>
</feature>
<evidence type="ECO:0000259" key="5">
    <source>
        <dbReference type="Pfam" id="PF00534"/>
    </source>
</evidence>
<dbReference type="PANTHER" id="PTHR43025">
    <property type="entry name" value="MONOGALACTOSYLDIACYLGLYCEROL SYNTHASE"/>
    <property type="match status" value="1"/>
</dbReference>
<protein>
    <submittedName>
        <fullName evidence="7">MurG-like transferase</fullName>
        <ecNumber evidence="7">2.4.1.-</ecNumber>
    </submittedName>
</protein>
<name>A0A5B9WDY3_9BACT</name>
<reference evidence="7 8" key="1">
    <citation type="submission" date="2019-08" db="EMBL/GenBank/DDBJ databases">
        <title>Deep-cultivation of Planctomycetes and their phenomic and genomic characterization uncovers novel biology.</title>
        <authorList>
            <person name="Wiegand S."/>
            <person name="Jogler M."/>
            <person name="Boedeker C."/>
            <person name="Pinto D."/>
            <person name="Vollmers J."/>
            <person name="Rivas-Marin E."/>
            <person name="Kohn T."/>
            <person name="Peeters S.H."/>
            <person name="Heuer A."/>
            <person name="Rast P."/>
            <person name="Oberbeckmann S."/>
            <person name="Bunk B."/>
            <person name="Jeske O."/>
            <person name="Meyerdierks A."/>
            <person name="Storesund J.E."/>
            <person name="Kallscheuer N."/>
            <person name="Luecker S."/>
            <person name="Lage O.M."/>
            <person name="Pohl T."/>
            <person name="Merkel B.J."/>
            <person name="Hornburger P."/>
            <person name="Mueller R.-W."/>
            <person name="Bruemmer F."/>
            <person name="Labrenz M."/>
            <person name="Spormann A.M."/>
            <person name="Op den Camp H."/>
            <person name="Overmann J."/>
            <person name="Amann R."/>
            <person name="Jetten M.S.M."/>
            <person name="Mascher T."/>
            <person name="Medema M.H."/>
            <person name="Devos D.P."/>
            <person name="Kaster A.-K."/>
            <person name="Ovreas L."/>
            <person name="Rohde M."/>
            <person name="Galperin M.Y."/>
            <person name="Jogler C."/>
        </authorList>
    </citation>
    <scope>NUCLEOTIDE SEQUENCE [LARGE SCALE GENOMIC DNA]</scope>
    <source>
        <strain evidence="7 8">OJF2</strain>
    </source>
</reference>
<dbReference type="Pfam" id="PF00534">
    <property type="entry name" value="Glycos_transf_1"/>
    <property type="match status" value="1"/>
</dbReference>
<dbReference type="InterPro" id="IPR001296">
    <property type="entry name" value="Glyco_trans_1"/>
</dbReference>
<dbReference type="Pfam" id="PF06925">
    <property type="entry name" value="MGDG_synth"/>
    <property type="match status" value="1"/>
</dbReference>
<gene>
    <name evidence="7" type="ORF">OJF2_74880</name>
</gene>
<keyword evidence="2 7" id="KW-0328">Glycosyltransferase</keyword>
<sequence length="396" mass="43384">MLGKVLVLSASAGAGHIRAADAIEKALHARGLASDVQNVDVLKYTNQVFRHLYSRAYLDLVNKAPEVLGWLYDRLDTPGKNENIRLAFDRFNTGPFVKLLDTYRPDVAICTHFLPSEIIGWLKRKGRVDIVNAVIVTDFDVHAMWLNRGSDHYFVALEETREHLVALGVPGEAVTISGIPIDPVFSERKDPRSMRRKHGLEEGPFTILVSAGGFGVGPVEHIIEALGRLPSRAQAVVVCGRNEELKKKLAAAVRRLGPANVTFHLVGFTTEMDELMTAADLFVGKPGGLTTSESLAKGLPMVVINPIPGQEERNSDHLLEEGIAIRCNNLPTLPYKIDRLIRDPGKLHLMRANALALARPHAAFTVVEALDALNAGRPSSAPSAATPKRRRRKLVL</sequence>
<dbReference type="InterPro" id="IPR050519">
    <property type="entry name" value="Glycosyltransf_28_UgtP"/>
</dbReference>
<dbReference type="OrthoDB" id="9815663at2"/>
<feature type="compositionally biased region" description="Basic residues" evidence="4">
    <location>
        <begin position="387"/>
        <end position="396"/>
    </location>
</feature>
<keyword evidence="3 7" id="KW-0808">Transferase</keyword>
<dbReference type="RefSeq" id="WP_148598265.1">
    <property type="nucleotide sequence ID" value="NZ_CP042997.1"/>
</dbReference>
<dbReference type="AlphaFoldDB" id="A0A5B9WDY3"/>
<feature type="domain" description="Diacylglycerol glucosyltransferase N-terminal" evidence="6">
    <location>
        <begin position="16"/>
        <end position="181"/>
    </location>
</feature>
<evidence type="ECO:0000256" key="2">
    <source>
        <dbReference type="ARBA" id="ARBA00022676"/>
    </source>
</evidence>
<evidence type="ECO:0000256" key="1">
    <source>
        <dbReference type="ARBA" id="ARBA00006962"/>
    </source>
</evidence>
<dbReference type="GO" id="GO:0009247">
    <property type="term" value="P:glycolipid biosynthetic process"/>
    <property type="evidence" value="ECO:0007669"/>
    <property type="project" value="InterPro"/>
</dbReference>
<dbReference type="Proteomes" id="UP000324233">
    <property type="component" value="Chromosome"/>
</dbReference>
<dbReference type="EMBL" id="CP042997">
    <property type="protein sequence ID" value="QEH38878.1"/>
    <property type="molecule type" value="Genomic_DNA"/>
</dbReference>
<dbReference type="SUPFAM" id="SSF53756">
    <property type="entry name" value="UDP-Glycosyltransferase/glycogen phosphorylase"/>
    <property type="match status" value="1"/>
</dbReference>
<evidence type="ECO:0000313" key="8">
    <source>
        <dbReference type="Proteomes" id="UP000324233"/>
    </source>
</evidence>
<dbReference type="EC" id="2.4.1.-" evidence="7"/>